<protein>
    <recommendedName>
        <fullName evidence="1">DUF7882 domain-containing protein</fullName>
    </recommendedName>
</protein>
<evidence type="ECO:0000313" key="2">
    <source>
        <dbReference type="EMBL" id="GLK02713.1"/>
    </source>
</evidence>
<accession>A0A9W6HTM9</accession>
<reference evidence="2" key="2">
    <citation type="submission" date="2023-01" db="EMBL/GenBank/DDBJ databases">
        <authorList>
            <person name="Sun Q."/>
            <person name="Evtushenko L."/>
        </authorList>
    </citation>
    <scope>NUCLEOTIDE SEQUENCE</scope>
    <source>
        <strain evidence="2">VKM Ac-1958</strain>
    </source>
</reference>
<feature type="domain" description="DUF7882" evidence="1">
    <location>
        <begin position="1"/>
        <end position="95"/>
    </location>
</feature>
<dbReference type="RefSeq" id="WP_204937555.1">
    <property type="nucleotide sequence ID" value="NZ_BAAAUM010000002.1"/>
</dbReference>
<gene>
    <name evidence="2" type="ORF">GCM10017596_24280</name>
</gene>
<dbReference type="Pfam" id="PF25355">
    <property type="entry name" value="DUF7882"/>
    <property type="match status" value="1"/>
</dbReference>
<sequence length="103" mass="11297">MGQLFYDDSRTPIRIDDVVLAHLKIVIVAKLRRRESFTLTWQHAAEDAPGRSTILLSPAIPLRFVFDEPVGPVLDPEWIKALTDTVNATGGVQLSDGTVVSNG</sequence>
<proteinExistence type="predicted"/>
<dbReference type="InterPro" id="IPR057204">
    <property type="entry name" value="DUF7882"/>
</dbReference>
<keyword evidence="3" id="KW-1185">Reference proteome</keyword>
<reference evidence="2" key="1">
    <citation type="journal article" date="2014" name="Int. J. Syst. Evol. Microbiol.">
        <title>Complete genome sequence of Corynebacterium casei LMG S-19264T (=DSM 44701T), isolated from a smear-ripened cheese.</title>
        <authorList>
            <consortium name="US DOE Joint Genome Institute (JGI-PGF)"/>
            <person name="Walter F."/>
            <person name="Albersmeier A."/>
            <person name="Kalinowski J."/>
            <person name="Ruckert C."/>
        </authorList>
    </citation>
    <scope>NUCLEOTIDE SEQUENCE</scope>
    <source>
        <strain evidence="2">VKM Ac-1958</strain>
    </source>
</reference>
<evidence type="ECO:0000313" key="3">
    <source>
        <dbReference type="Proteomes" id="UP001142325"/>
    </source>
</evidence>
<dbReference type="EMBL" id="BSET01000002">
    <property type="protein sequence ID" value="GLK02713.1"/>
    <property type="molecule type" value="Genomic_DNA"/>
</dbReference>
<evidence type="ECO:0000259" key="1">
    <source>
        <dbReference type="Pfam" id="PF25355"/>
    </source>
</evidence>
<dbReference type="Proteomes" id="UP001142325">
    <property type="component" value="Unassembled WGS sequence"/>
</dbReference>
<name>A0A9W6HTM9_9MICO</name>
<comment type="caution">
    <text evidence="2">The sequence shown here is derived from an EMBL/GenBank/DDBJ whole genome shotgun (WGS) entry which is preliminary data.</text>
</comment>
<dbReference type="AlphaFoldDB" id="A0A9W6HTM9"/>
<organism evidence="2 3">
    <name type="scientific">Microbacterium keratanolyticum</name>
    <dbReference type="NCBI Taxonomy" id="67574"/>
    <lineage>
        <taxon>Bacteria</taxon>
        <taxon>Bacillati</taxon>
        <taxon>Actinomycetota</taxon>
        <taxon>Actinomycetes</taxon>
        <taxon>Micrococcales</taxon>
        <taxon>Microbacteriaceae</taxon>
        <taxon>Microbacterium</taxon>
    </lineage>
</organism>